<feature type="region of interest" description="Disordered" evidence="2">
    <location>
        <begin position="128"/>
        <end position="191"/>
    </location>
</feature>
<protein>
    <recommendedName>
        <fullName evidence="3">BHLH domain-containing protein</fullName>
    </recommendedName>
</protein>
<dbReference type="Proteomes" id="UP000277580">
    <property type="component" value="Unassembled WGS sequence"/>
</dbReference>
<dbReference type="SUPFAM" id="SSF47459">
    <property type="entry name" value="HLH, helix-loop-helix DNA-binding domain"/>
    <property type="match status" value="1"/>
</dbReference>
<sequence>MLFTPLVSPAVTPLDTNFIHNMPSFTMPEYFSPLTSPALDAHPHRSHMPNPHIVQSHHSQSTSPIDPKDSPNINRKVNAGRRKSTTSRNPSRVVRESPSMKPQRKKAPPPLAATLELAGALMHPQTPLHQATNINGTGNNFPQFSSRDTSSNESVSPEPLPDVLMPPPPRALSSPTILPSNEGNGRAAGAPATPASLMKLQKKPSLSTEGIPPISMDSTEFLNRNVAWARKESVDNSSGASSNSDGQPTPVLGAVNGSSNMNKISEQLQSPMLSAQTPGSSSSRKSMSKPTGRGGKRGSVCSSPALQPKISPSIKPLLPQGMNPEASALLLKSNYQNIVEGNHKQLGLSYPAELSTNLTSKRTSHKIAEQGRRNRINNALAEIAALLPYNSGNGSDNSNSATASTAAAAQASKASTVESAIEYIKELQKELSETKKRLAETEKQLSKTSI</sequence>
<dbReference type="SMART" id="SM00353">
    <property type="entry name" value="HLH"/>
    <property type="match status" value="1"/>
</dbReference>
<dbReference type="PROSITE" id="PS50888">
    <property type="entry name" value="BHLH"/>
    <property type="match status" value="1"/>
</dbReference>
<evidence type="ECO:0000313" key="5">
    <source>
        <dbReference type="Proteomes" id="UP000277580"/>
    </source>
</evidence>
<feature type="compositionally biased region" description="Pro residues" evidence="2">
    <location>
        <begin position="158"/>
        <end position="170"/>
    </location>
</feature>
<dbReference type="Pfam" id="PF00010">
    <property type="entry name" value="HLH"/>
    <property type="match status" value="1"/>
</dbReference>
<dbReference type="InterPro" id="IPR036638">
    <property type="entry name" value="HLH_DNA-bd_sf"/>
</dbReference>
<feature type="region of interest" description="Disordered" evidence="2">
    <location>
        <begin position="38"/>
        <end position="109"/>
    </location>
</feature>
<accession>A0A3N4L0J4</accession>
<dbReference type="AlphaFoldDB" id="A0A3N4L0J4"/>
<feature type="compositionally biased region" description="Polar residues" evidence="2">
    <location>
        <begin position="128"/>
        <end position="155"/>
    </location>
</feature>
<keyword evidence="5" id="KW-1185">Reference proteome</keyword>
<evidence type="ECO:0000256" key="2">
    <source>
        <dbReference type="SAM" id="MobiDB-lite"/>
    </source>
</evidence>
<name>A0A3N4L0J4_9PEZI</name>
<dbReference type="OrthoDB" id="5344169at2759"/>
<feature type="compositionally biased region" description="Low complexity" evidence="2">
    <location>
        <begin position="280"/>
        <end position="289"/>
    </location>
</feature>
<feature type="coiled-coil region" evidence="1">
    <location>
        <begin position="417"/>
        <end position="444"/>
    </location>
</feature>
<dbReference type="InterPro" id="IPR011598">
    <property type="entry name" value="bHLH_dom"/>
</dbReference>
<feature type="region of interest" description="Disordered" evidence="2">
    <location>
        <begin position="271"/>
        <end position="319"/>
    </location>
</feature>
<evidence type="ECO:0000256" key="1">
    <source>
        <dbReference type="SAM" id="Coils"/>
    </source>
</evidence>
<feature type="compositionally biased region" description="Low complexity" evidence="2">
    <location>
        <begin position="235"/>
        <end position="246"/>
    </location>
</feature>
<feature type="region of interest" description="Disordered" evidence="2">
    <location>
        <begin position="233"/>
        <end position="258"/>
    </location>
</feature>
<organism evidence="4 5">
    <name type="scientific">Morchella conica CCBAS932</name>
    <dbReference type="NCBI Taxonomy" id="1392247"/>
    <lineage>
        <taxon>Eukaryota</taxon>
        <taxon>Fungi</taxon>
        <taxon>Dikarya</taxon>
        <taxon>Ascomycota</taxon>
        <taxon>Pezizomycotina</taxon>
        <taxon>Pezizomycetes</taxon>
        <taxon>Pezizales</taxon>
        <taxon>Morchellaceae</taxon>
        <taxon>Morchella</taxon>
    </lineage>
</organism>
<keyword evidence="1" id="KW-0175">Coiled coil</keyword>
<dbReference type="InParanoid" id="A0A3N4L0J4"/>
<feature type="domain" description="BHLH" evidence="3">
    <location>
        <begin position="360"/>
        <end position="427"/>
    </location>
</feature>
<dbReference type="CDD" id="cd11392">
    <property type="entry name" value="bHLH_ScPHO4_like"/>
    <property type="match status" value="1"/>
</dbReference>
<dbReference type="EMBL" id="ML119109">
    <property type="protein sequence ID" value="RPB16327.1"/>
    <property type="molecule type" value="Genomic_DNA"/>
</dbReference>
<gene>
    <name evidence="4" type="ORF">P167DRAFT_551490</name>
</gene>
<proteinExistence type="predicted"/>
<dbReference type="STRING" id="1392247.A0A3N4L0J4"/>
<evidence type="ECO:0000313" key="4">
    <source>
        <dbReference type="EMBL" id="RPB16327.1"/>
    </source>
</evidence>
<dbReference type="GO" id="GO:0046983">
    <property type="term" value="F:protein dimerization activity"/>
    <property type="evidence" value="ECO:0007669"/>
    <property type="project" value="InterPro"/>
</dbReference>
<evidence type="ECO:0000259" key="3">
    <source>
        <dbReference type="PROSITE" id="PS50888"/>
    </source>
</evidence>
<dbReference type="Gene3D" id="4.10.280.10">
    <property type="entry name" value="Helix-loop-helix DNA-binding domain"/>
    <property type="match status" value="1"/>
</dbReference>
<feature type="compositionally biased region" description="Polar residues" evidence="2">
    <location>
        <begin position="173"/>
        <end position="183"/>
    </location>
</feature>
<reference evidence="4 5" key="1">
    <citation type="journal article" date="2018" name="Nat. Ecol. Evol.">
        <title>Pezizomycetes genomes reveal the molecular basis of ectomycorrhizal truffle lifestyle.</title>
        <authorList>
            <person name="Murat C."/>
            <person name="Payen T."/>
            <person name="Noel B."/>
            <person name="Kuo A."/>
            <person name="Morin E."/>
            <person name="Chen J."/>
            <person name="Kohler A."/>
            <person name="Krizsan K."/>
            <person name="Balestrini R."/>
            <person name="Da Silva C."/>
            <person name="Montanini B."/>
            <person name="Hainaut M."/>
            <person name="Levati E."/>
            <person name="Barry K.W."/>
            <person name="Belfiori B."/>
            <person name="Cichocki N."/>
            <person name="Clum A."/>
            <person name="Dockter R.B."/>
            <person name="Fauchery L."/>
            <person name="Guy J."/>
            <person name="Iotti M."/>
            <person name="Le Tacon F."/>
            <person name="Lindquist E.A."/>
            <person name="Lipzen A."/>
            <person name="Malagnac F."/>
            <person name="Mello A."/>
            <person name="Molinier V."/>
            <person name="Miyauchi S."/>
            <person name="Poulain J."/>
            <person name="Riccioni C."/>
            <person name="Rubini A."/>
            <person name="Sitrit Y."/>
            <person name="Splivallo R."/>
            <person name="Traeger S."/>
            <person name="Wang M."/>
            <person name="Zifcakova L."/>
            <person name="Wipf D."/>
            <person name="Zambonelli A."/>
            <person name="Paolocci F."/>
            <person name="Nowrousian M."/>
            <person name="Ottonello S."/>
            <person name="Baldrian P."/>
            <person name="Spatafora J.W."/>
            <person name="Henrissat B."/>
            <person name="Nagy L.G."/>
            <person name="Aury J.M."/>
            <person name="Wincker P."/>
            <person name="Grigoriev I.V."/>
            <person name="Bonfante P."/>
            <person name="Martin F.M."/>
        </authorList>
    </citation>
    <scope>NUCLEOTIDE SEQUENCE [LARGE SCALE GENOMIC DNA]</scope>
    <source>
        <strain evidence="4 5">CCBAS932</strain>
    </source>
</reference>